<feature type="compositionally biased region" description="Low complexity" evidence="4">
    <location>
        <begin position="1"/>
        <end position="21"/>
    </location>
</feature>
<dbReference type="PROSITE" id="PS51078">
    <property type="entry name" value="ICLR_ED"/>
    <property type="match status" value="1"/>
</dbReference>
<comment type="caution">
    <text evidence="7">The sequence shown here is derived from an EMBL/GenBank/DDBJ whole genome shotgun (WGS) entry which is preliminary data.</text>
</comment>
<keyword evidence="2 7" id="KW-0238">DNA-binding</keyword>
<dbReference type="AlphaFoldDB" id="A0A7Y9DZF5"/>
<dbReference type="InterPro" id="IPR036388">
    <property type="entry name" value="WH-like_DNA-bd_sf"/>
</dbReference>
<feature type="region of interest" description="Disordered" evidence="4">
    <location>
        <begin position="1"/>
        <end position="45"/>
    </location>
</feature>
<dbReference type="Gene3D" id="1.10.10.10">
    <property type="entry name" value="Winged helix-like DNA-binding domain superfamily/Winged helix DNA-binding domain"/>
    <property type="match status" value="1"/>
</dbReference>
<evidence type="ECO:0000256" key="4">
    <source>
        <dbReference type="SAM" id="MobiDB-lite"/>
    </source>
</evidence>
<dbReference type="InterPro" id="IPR014757">
    <property type="entry name" value="Tscrpt_reg_IclR_C"/>
</dbReference>
<dbReference type="PANTHER" id="PTHR30136">
    <property type="entry name" value="HELIX-TURN-HELIX TRANSCRIPTIONAL REGULATOR, ICLR FAMILY"/>
    <property type="match status" value="1"/>
</dbReference>
<dbReference type="RefSeq" id="WP_179795865.1">
    <property type="nucleotide sequence ID" value="NZ_BAABHP010000006.1"/>
</dbReference>
<feature type="region of interest" description="Disordered" evidence="4">
    <location>
        <begin position="302"/>
        <end position="338"/>
    </location>
</feature>
<evidence type="ECO:0000259" key="5">
    <source>
        <dbReference type="PROSITE" id="PS51077"/>
    </source>
</evidence>
<dbReference type="SUPFAM" id="SSF55781">
    <property type="entry name" value="GAF domain-like"/>
    <property type="match status" value="1"/>
</dbReference>
<dbReference type="SMART" id="SM00346">
    <property type="entry name" value="HTH_ICLR"/>
    <property type="match status" value="1"/>
</dbReference>
<feature type="domain" description="HTH iclR-type" evidence="5">
    <location>
        <begin position="47"/>
        <end position="123"/>
    </location>
</feature>
<dbReference type="Gene3D" id="3.30.450.40">
    <property type="match status" value="1"/>
</dbReference>
<dbReference type="PANTHER" id="PTHR30136:SF35">
    <property type="entry name" value="HTH-TYPE TRANSCRIPTIONAL REGULATOR RV1719"/>
    <property type="match status" value="1"/>
</dbReference>
<keyword evidence="8" id="KW-1185">Reference proteome</keyword>
<dbReference type="GO" id="GO:0045892">
    <property type="term" value="P:negative regulation of DNA-templated transcription"/>
    <property type="evidence" value="ECO:0007669"/>
    <property type="project" value="TreeGrafter"/>
</dbReference>
<dbReference type="Pfam" id="PF01614">
    <property type="entry name" value="IclR_C"/>
    <property type="match status" value="1"/>
</dbReference>
<dbReference type="Pfam" id="PF09339">
    <property type="entry name" value="HTH_IclR"/>
    <property type="match status" value="1"/>
</dbReference>
<dbReference type="SUPFAM" id="SSF46785">
    <property type="entry name" value="Winged helix' DNA-binding domain"/>
    <property type="match status" value="1"/>
</dbReference>
<evidence type="ECO:0000256" key="1">
    <source>
        <dbReference type="ARBA" id="ARBA00023015"/>
    </source>
</evidence>
<dbReference type="GO" id="GO:0003677">
    <property type="term" value="F:DNA binding"/>
    <property type="evidence" value="ECO:0007669"/>
    <property type="project" value="UniProtKB-KW"/>
</dbReference>
<evidence type="ECO:0000313" key="7">
    <source>
        <dbReference type="EMBL" id="NYD38413.1"/>
    </source>
</evidence>
<sequence length="338" mass="34971">MSPRAPRRPSASAAPTASVSSSDHEPDTGDGVDPGDDERRARGSLEGGQVHRALAILELLGDPESRGLGGPVGSADVPTSFGVVEIARTLGRDKSQISRLLRLLADAGFVEREAGTLRYRIGTRLFSLGVRAVSRRLRDEADALVEREAALLGERVEVCVRSGGSAMTVATAAPDSELRAIGWVGRIVPLSCTATGRALLIDLDTPAVARLIVPEGLAQAGPGAPRSLDELVARIGEDRGRGLSLARHEMDRGLLAVGAPVRDATGGVVAAVGVAGPDSRIDPVLPEVSAGVLRAAADLSRALGATLPPPSTGPPRPPRQRRPPTPSPVPPTRKEGVS</sequence>
<organism evidence="7 8">
    <name type="scientific">Actinomycetospora corticicola</name>
    <dbReference type="NCBI Taxonomy" id="663602"/>
    <lineage>
        <taxon>Bacteria</taxon>
        <taxon>Bacillati</taxon>
        <taxon>Actinomycetota</taxon>
        <taxon>Actinomycetes</taxon>
        <taxon>Pseudonocardiales</taxon>
        <taxon>Pseudonocardiaceae</taxon>
        <taxon>Actinomycetospora</taxon>
    </lineage>
</organism>
<name>A0A7Y9DZF5_9PSEU</name>
<dbReference type="InterPro" id="IPR050707">
    <property type="entry name" value="HTH_MetabolicPath_Reg"/>
</dbReference>
<dbReference type="Proteomes" id="UP000535890">
    <property type="component" value="Unassembled WGS sequence"/>
</dbReference>
<evidence type="ECO:0000259" key="6">
    <source>
        <dbReference type="PROSITE" id="PS51078"/>
    </source>
</evidence>
<dbReference type="GO" id="GO:0003700">
    <property type="term" value="F:DNA-binding transcription factor activity"/>
    <property type="evidence" value="ECO:0007669"/>
    <property type="project" value="TreeGrafter"/>
</dbReference>
<reference evidence="7 8" key="1">
    <citation type="submission" date="2020-07" db="EMBL/GenBank/DDBJ databases">
        <title>Sequencing the genomes of 1000 actinobacteria strains.</title>
        <authorList>
            <person name="Klenk H.-P."/>
        </authorList>
    </citation>
    <scope>NUCLEOTIDE SEQUENCE [LARGE SCALE GENOMIC DNA]</scope>
    <source>
        <strain evidence="7 8">DSM 45772</strain>
    </source>
</reference>
<dbReference type="PROSITE" id="PS51077">
    <property type="entry name" value="HTH_ICLR"/>
    <property type="match status" value="1"/>
</dbReference>
<dbReference type="EMBL" id="JACCBN010000001">
    <property type="protein sequence ID" value="NYD38413.1"/>
    <property type="molecule type" value="Genomic_DNA"/>
</dbReference>
<proteinExistence type="predicted"/>
<keyword evidence="1" id="KW-0805">Transcription regulation</keyword>
<evidence type="ECO:0000256" key="3">
    <source>
        <dbReference type="ARBA" id="ARBA00023163"/>
    </source>
</evidence>
<dbReference type="InterPro" id="IPR029016">
    <property type="entry name" value="GAF-like_dom_sf"/>
</dbReference>
<protein>
    <submittedName>
        <fullName evidence="7">DNA-binding IclR family transcriptional regulator</fullName>
    </submittedName>
</protein>
<evidence type="ECO:0000313" key="8">
    <source>
        <dbReference type="Proteomes" id="UP000535890"/>
    </source>
</evidence>
<feature type="compositionally biased region" description="Pro residues" evidence="4">
    <location>
        <begin position="307"/>
        <end position="331"/>
    </location>
</feature>
<gene>
    <name evidence="7" type="ORF">BJ983_004515</name>
</gene>
<dbReference type="InterPro" id="IPR005471">
    <property type="entry name" value="Tscrpt_reg_IclR_N"/>
</dbReference>
<keyword evidence="3" id="KW-0804">Transcription</keyword>
<accession>A0A7Y9DZF5</accession>
<evidence type="ECO:0000256" key="2">
    <source>
        <dbReference type="ARBA" id="ARBA00023125"/>
    </source>
</evidence>
<feature type="domain" description="IclR-ED" evidence="6">
    <location>
        <begin position="124"/>
        <end position="305"/>
    </location>
</feature>
<dbReference type="InterPro" id="IPR036390">
    <property type="entry name" value="WH_DNA-bd_sf"/>
</dbReference>